<protein>
    <submittedName>
        <fullName evidence="1">Uncharacterized protein</fullName>
    </submittedName>
</protein>
<gene>
    <name evidence="1" type="ORF">Tco_0770464</name>
</gene>
<dbReference type="EMBL" id="BQNB010011228">
    <property type="protein sequence ID" value="GJS87828.1"/>
    <property type="molecule type" value="Genomic_DNA"/>
</dbReference>
<accession>A0ABQ4ZG01</accession>
<reference evidence="1" key="2">
    <citation type="submission" date="2022-01" db="EMBL/GenBank/DDBJ databases">
        <authorList>
            <person name="Yamashiro T."/>
            <person name="Shiraishi A."/>
            <person name="Satake H."/>
            <person name="Nakayama K."/>
        </authorList>
    </citation>
    <scope>NUCLEOTIDE SEQUENCE</scope>
</reference>
<dbReference type="Proteomes" id="UP001151760">
    <property type="component" value="Unassembled WGS sequence"/>
</dbReference>
<sequence length="139" mass="15972">MPTETELTLEQTQQGVSHEVSFMDPVTLWQQPLPVLQSQKDFVSKLTESTRILLTLLTQSLFDMKRSITSRIRRLCKMVVEHPEEASRLPCSTALFNHHHPFLQSLGSDFEPLDLSLGSHRLPAWQSVVKHLCFLSEYL</sequence>
<evidence type="ECO:0000313" key="1">
    <source>
        <dbReference type="EMBL" id="GJS87828.1"/>
    </source>
</evidence>
<comment type="caution">
    <text evidence="1">The sequence shown here is derived from an EMBL/GenBank/DDBJ whole genome shotgun (WGS) entry which is preliminary data.</text>
</comment>
<keyword evidence="2" id="KW-1185">Reference proteome</keyword>
<name>A0ABQ4ZG01_9ASTR</name>
<organism evidence="1 2">
    <name type="scientific">Tanacetum coccineum</name>
    <dbReference type="NCBI Taxonomy" id="301880"/>
    <lineage>
        <taxon>Eukaryota</taxon>
        <taxon>Viridiplantae</taxon>
        <taxon>Streptophyta</taxon>
        <taxon>Embryophyta</taxon>
        <taxon>Tracheophyta</taxon>
        <taxon>Spermatophyta</taxon>
        <taxon>Magnoliopsida</taxon>
        <taxon>eudicotyledons</taxon>
        <taxon>Gunneridae</taxon>
        <taxon>Pentapetalae</taxon>
        <taxon>asterids</taxon>
        <taxon>campanulids</taxon>
        <taxon>Asterales</taxon>
        <taxon>Asteraceae</taxon>
        <taxon>Asteroideae</taxon>
        <taxon>Anthemideae</taxon>
        <taxon>Anthemidinae</taxon>
        <taxon>Tanacetum</taxon>
    </lineage>
</organism>
<proteinExistence type="predicted"/>
<evidence type="ECO:0000313" key="2">
    <source>
        <dbReference type="Proteomes" id="UP001151760"/>
    </source>
</evidence>
<reference evidence="1" key="1">
    <citation type="journal article" date="2022" name="Int. J. Mol. Sci.">
        <title>Draft Genome of Tanacetum Coccineum: Genomic Comparison of Closely Related Tanacetum-Family Plants.</title>
        <authorList>
            <person name="Yamashiro T."/>
            <person name="Shiraishi A."/>
            <person name="Nakayama K."/>
            <person name="Satake H."/>
        </authorList>
    </citation>
    <scope>NUCLEOTIDE SEQUENCE</scope>
</reference>